<keyword evidence="14" id="KW-1185">Reference proteome</keyword>
<evidence type="ECO:0000259" key="11">
    <source>
        <dbReference type="PROSITE" id="PS50111"/>
    </source>
</evidence>
<dbReference type="SUPFAM" id="SSF58104">
    <property type="entry name" value="Methyl-accepting chemotaxis protein (MCP) signaling domain"/>
    <property type="match status" value="1"/>
</dbReference>
<comment type="subcellular location">
    <subcellularLocation>
        <location evidence="1">Cell membrane</location>
        <topology evidence="1">Multi-pass membrane protein</topology>
    </subcellularLocation>
</comment>
<keyword evidence="4 10" id="KW-0812">Transmembrane</keyword>
<evidence type="ECO:0000256" key="3">
    <source>
        <dbReference type="ARBA" id="ARBA00022500"/>
    </source>
</evidence>
<dbReference type="Gene3D" id="3.30.450.20">
    <property type="entry name" value="PAS domain"/>
    <property type="match status" value="1"/>
</dbReference>
<keyword evidence="6 10" id="KW-0472">Membrane</keyword>
<organism evidence="13 14">
    <name type="scientific">Vibrio tritonius</name>
    <dbReference type="NCBI Taxonomy" id="1435069"/>
    <lineage>
        <taxon>Bacteria</taxon>
        <taxon>Pseudomonadati</taxon>
        <taxon>Pseudomonadota</taxon>
        <taxon>Gammaproteobacteria</taxon>
        <taxon>Vibrionales</taxon>
        <taxon>Vibrionaceae</taxon>
        <taxon>Vibrio</taxon>
    </lineage>
</organism>
<evidence type="ECO:0000259" key="12">
    <source>
        <dbReference type="PROSITE" id="PS50885"/>
    </source>
</evidence>
<dbReference type="Proteomes" id="UP001199044">
    <property type="component" value="Unassembled WGS sequence"/>
</dbReference>
<dbReference type="PANTHER" id="PTHR32089">
    <property type="entry name" value="METHYL-ACCEPTING CHEMOTAXIS PROTEIN MCPB"/>
    <property type="match status" value="1"/>
</dbReference>
<evidence type="ECO:0000256" key="2">
    <source>
        <dbReference type="ARBA" id="ARBA00022475"/>
    </source>
</evidence>
<keyword evidence="2" id="KW-1003">Cell membrane</keyword>
<protein>
    <submittedName>
        <fullName evidence="13">Methyl-accepting chemotaxis protein</fullName>
    </submittedName>
</protein>
<evidence type="ECO:0000256" key="7">
    <source>
        <dbReference type="ARBA" id="ARBA00023224"/>
    </source>
</evidence>
<evidence type="ECO:0000256" key="9">
    <source>
        <dbReference type="PROSITE-ProRule" id="PRU00284"/>
    </source>
</evidence>
<dbReference type="RefSeq" id="WP_225250982.1">
    <property type="nucleotide sequence ID" value="NZ_JAIWIU010000094.1"/>
</dbReference>
<evidence type="ECO:0000313" key="14">
    <source>
        <dbReference type="Proteomes" id="UP001199044"/>
    </source>
</evidence>
<keyword evidence="7 9" id="KW-0807">Transducer</keyword>
<evidence type="ECO:0000256" key="4">
    <source>
        <dbReference type="ARBA" id="ARBA00022692"/>
    </source>
</evidence>
<dbReference type="InterPro" id="IPR004089">
    <property type="entry name" value="MCPsignal_dom"/>
</dbReference>
<evidence type="ECO:0000256" key="6">
    <source>
        <dbReference type="ARBA" id="ARBA00023136"/>
    </source>
</evidence>
<dbReference type="PROSITE" id="PS50885">
    <property type="entry name" value="HAMP"/>
    <property type="match status" value="1"/>
</dbReference>
<dbReference type="InterPro" id="IPR033479">
    <property type="entry name" value="dCache_1"/>
</dbReference>
<evidence type="ECO:0000256" key="5">
    <source>
        <dbReference type="ARBA" id="ARBA00022989"/>
    </source>
</evidence>
<dbReference type="SMART" id="SM00283">
    <property type="entry name" value="MA"/>
    <property type="match status" value="1"/>
</dbReference>
<comment type="caution">
    <text evidence="13">The sequence shown here is derived from an EMBL/GenBank/DDBJ whole genome shotgun (WGS) entry which is preliminary data.</text>
</comment>
<comment type="similarity">
    <text evidence="8">Belongs to the methyl-accepting chemotaxis (MCP) protein family.</text>
</comment>
<dbReference type="Pfam" id="PF00672">
    <property type="entry name" value="HAMP"/>
    <property type="match status" value="1"/>
</dbReference>
<sequence>MSWRVLSIRSRMFIVTGLMLVIFSLIFTVKQTVTNLDQQLGQLQNETLPTYLQSLSAQISSEIKPFITASQMMANDQFIQQWIDNGSSDDNLPLIEQHLKTIRSSIGSDVTFITVNSPEGTKYLQYNGQFSHPLLKDYQFKDFYPNFLATGKDYELNMENYNGEFVIFINYRSQAINNKTQKPYAVAGLGLKIDKLIGMITKLKLGEHGRAMLVTEQGNIQVKPKESSLDAIQDQHVSDLITDKNQIKIVTKEIQGQTYYMGSLWVPTLARFLVLEVPAKQITAPIYGQLVSIITFVVIFIAIALVLLHFAVNSLTKPLSSIVVKVNQVANELDLGHEITSEDQAEIGQLAKAINTLLVTLKESMRTVNEAVVTTDSSVVVLNQQSKELFQAAAAEDESVQRIFTATQDITQQSLQMAQLATQAGTLSDQGNQDLSNANEQVQHSLNYLGELESEMSSSKASLEQLNTHIEKILTVLSVITSISEQTNLLALNAAIEAARAGEHGRGFAVVADEVRMLSQRTNESTVEIQSIINELRNSSQDVTHRIDVANQKSVVTLEGQQAVATKMTDLDQFMHQLFSLTQQVAEQAELQNIAVSEINQQLEALGAQSEQTSRLFELSRQATNAIGDEMGNLKKRVSLFKGI</sequence>
<evidence type="ECO:0000256" key="1">
    <source>
        <dbReference type="ARBA" id="ARBA00004651"/>
    </source>
</evidence>
<dbReference type="Pfam" id="PF02743">
    <property type="entry name" value="dCache_1"/>
    <property type="match status" value="1"/>
</dbReference>
<dbReference type="InterPro" id="IPR003660">
    <property type="entry name" value="HAMP_dom"/>
</dbReference>
<proteinExistence type="inferred from homology"/>
<dbReference type="SMART" id="SM00304">
    <property type="entry name" value="HAMP"/>
    <property type="match status" value="1"/>
</dbReference>
<reference evidence="14" key="1">
    <citation type="submission" date="2023-07" db="EMBL/GenBank/DDBJ databases">
        <title>Molecular identification of indigenous halophilic bacteria isolated from red sea cost, biodegradation of synthetic dyes and assessment of degraded metabolite toxicity.</title>
        <authorList>
            <person name="Chaieb K."/>
            <person name="Altayb H.N."/>
        </authorList>
    </citation>
    <scope>NUCLEOTIDE SEQUENCE [LARGE SCALE GENOMIC DNA]</scope>
    <source>
        <strain evidence="14">K20</strain>
    </source>
</reference>
<dbReference type="EMBL" id="JAIWIU010000094">
    <property type="protein sequence ID" value="MCA2017192.1"/>
    <property type="molecule type" value="Genomic_DNA"/>
</dbReference>
<evidence type="ECO:0000256" key="10">
    <source>
        <dbReference type="SAM" id="Phobius"/>
    </source>
</evidence>
<keyword evidence="3" id="KW-0145">Chemotaxis</keyword>
<dbReference type="PROSITE" id="PS50111">
    <property type="entry name" value="CHEMOTAXIS_TRANSDUC_2"/>
    <property type="match status" value="1"/>
</dbReference>
<dbReference type="Pfam" id="PF00015">
    <property type="entry name" value="MCPsignal"/>
    <property type="match status" value="1"/>
</dbReference>
<feature type="domain" description="Methyl-accepting transducer" evidence="11">
    <location>
        <begin position="371"/>
        <end position="607"/>
    </location>
</feature>
<evidence type="ECO:0000313" key="13">
    <source>
        <dbReference type="EMBL" id="MCA2017192.1"/>
    </source>
</evidence>
<dbReference type="Gene3D" id="1.10.287.950">
    <property type="entry name" value="Methyl-accepting chemotaxis protein"/>
    <property type="match status" value="1"/>
</dbReference>
<evidence type="ECO:0000256" key="8">
    <source>
        <dbReference type="ARBA" id="ARBA00029447"/>
    </source>
</evidence>
<feature type="transmembrane region" description="Helical" evidence="10">
    <location>
        <begin position="290"/>
        <end position="312"/>
    </location>
</feature>
<feature type="transmembrane region" description="Helical" evidence="10">
    <location>
        <begin position="12"/>
        <end position="29"/>
    </location>
</feature>
<accession>A0ABS7YND4</accession>
<dbReference type="PANTHER" id="PTHR32089:SF119">
    <property type="entry name" value="METHYL-ACCEPTING CHEMOTAXIS PROTEIN CTPL"/>
    <property type="match status" value="1"/>
</dbReference>
<gene>
    <name evidence="13" type="ORF">LDJ79_13785</name>
</gene>
<keyword evidence="5 10" id="KW-1133">Transmembrane helix</keyword>
<feature type="domain" description="HAMP" evidence="12">
    <location>
        <begin position="313"/>
        <end position="366"/>
    </location>
</feature>
<name>A0ABS7YND4_9VIBR</name>